<dbReference type="GeneID" id="72183549"/>
<evidence type="ECO:0000313" key="2">
    <source>
        <dbReference type="EMBL" id="UPV74484.1"/>
    </source>
</evidence>
<dbReference type="KEGG" id="halx:M0R89_00080"/>
<dbReference type="Proteomes" id="UP000830729">
    <property type="component" value="Chromosome"/>
</dbReference>
<evidence type="ECO:0000256" key="1">
    <source>
        <dbReference type="SAM" id="MobiDB-lite"/>
    </source>
</evidence>
<keyword evidence="3" id="KW-1185">Reference proteome</keyword>
<reference evidence="2 3" key="1">
    <citation type="submission" date="2022-04" db="EMBL/GenBank/DDBJ databases">
        <title>Diverse halophilic archaea isolated from saline environments.</title>
        <authorList>
            <person name="Cui H.-L."/>
        </authorList>
    </citation>
    <scope>NUCLEOTIDE SEQUENCE [LARGE SCALE GENOMIC DNA]</scope>
    <source>
        <strain evidence="2 3">XZYJT49</strain>
    </source>
</reference>
<evidence type="ECO:0000313" key="3">
    <source>
        <dbReference type="Proteomes" id="UP000830729"/>
    </source>
</evidence>
<dbReference type="Pfam" id="PF24411">
    <property type="entry name" value="DUF7545"/>
    <property type="match status" value="1"/>
</dbReference>
<gene>
    <name evidence="2" type="ORF">M0R89_00080</name>
</gene>
<dbReference type="RefSeq" id="WP_248650529.1">
    <property type="nucleotide sequence ID" value="NZ_CP096659.1"/>
</dbReference>
<dbReference type="EMBL" id="CP096659">
    <property type="protein sequence ID" value="UPV74484.1"/>
    <property type="molecule type" value="Genomic_DNA"/>
</dbReference>
<sequence>MTDNEVETVTYTIESPDGDSEDLTLPKGVVDLLRENDSETDTEVLGDLTMLSFAQQAHALVHHAPEDPDEEVLANEEKTMELFEERFGQTFGEMTGHSH</sequence>
<feature type="region of interest" description="Disordered" evidence="1">
    <location>
        <begin position="1"/>
        <end position="24"/>
    </location>
</feature>
<proteinExistence type="predicted"/>
<dbReference type="InterPro" id="IPR055967">
    <property type="entry name" value="DUF7545"/>
</dbReference>
<name>A0A8U0HV18_9EURY</name>
<accession>A0A8U0HV18</accession>
<organism evidence="2 3">
    <name type="scientific">Halorussus limi</name>
    <dbReference type="NCBI Taxonomy" id="2938695"/>
    <lineage>
        <taxon>Archaea</taxon>
        <taxon>Methanobacteriati</taxon>
        <taxon>Methanobacteriota</taxon>
        <taxon>Stenosarchaea group</taxon>
        <taxon>Halobacteria</taxon>
        <taxon>Halobacteriales</taxon>
        <taxon>Haladaptataceae</taxon>
        <taxon>Halorussus</taxon>
    </lineage>
</organism>
<dbReference type="AlphaFoldDB" id="A0A8U0HV18"/>
<protein>
    <submittedName>
        <fullName evidence="2">Uncharacterized protein</fullName>
    </submittedName>
</protein>